<gene>
    <name evidence="1" type="ORF">ASJ81_11345</name>
</gene>
<evidence type="ECO:0000313" key="1">
    <source>
        <dbReference type="EMBL" id="PAV11111.1"/>
    </source>
</evidence>
<organism evidence="1 2">
    <name type="scientific">Methanosarcina spelaei</name>
    <dbReference type="NCBI Taxonomy" id="1036679"/>
    <lineage>
        <taxon>Archaea</taxon>
        <taxon>Methanobacteriati</taxon>
        <taxon>Methanobacteriota</taxon>
        <taxon>Stenosarchaea group</taxon>
        <taxon>Methanomicrobia</taxon>
        <taxon>Methanosarcinales</taxon>
        <taxon>Methanosarcinaceae</taxon>
        <taxon>Methanosarcina</taxon>
    </lineage>
</organism>
<sequence>MEDGNSGKNDRKNDTGLNSSSNVELELMLEFIKCSSFVDYTVPKNSDIYPKVPYSNYLKTFSTPACCFAADIGRLVAKRRKGESTAAIKIVIVSTLLAVLYESRSGLEPAIESELFNPAFN</sequence>
<reference evidence="1 2" key="1">
    <citation type="journal article" date="2017" name="BMC Genomics">
        <title>Genomic analysis of methanogenic archaea reveals a shift towards energy conservation.</title>
        <authorList>
            <person name="Gilmore S.P."/>
            <person name="Henske J.K."/>
            <person name="Sexton J.A."/>
            <person name="Solomon K.V."/>
            <person name="Seppala S."/>
            <person name="Yoo J.I."/>
            <person name="Huyett L.M."/>
            <person name="Pressman A."/>
            <person name="Cogan J.Z."/>
            <person name="Kivenson V."/>
            <person name="Peng X."/>
            <person name="Tan Y."/>
            <person name="Valentine D.L."/>
            <person name="O'Malley M.A."/>
        </authorList>
    </citation>
    <scope>NUCLEOTIDE SEQUENCE [LARGE SCALE GENOMIC DNA]</scope>
    <source>
        <strain evidence="1 2">MC-15</strain>
    </source>
</reference>
<dbReference type="RefSeq" id="WP_095645803.1">
    <property type="nucleotide sequence ID" value="NZ_LMVP01000530.1"/>
</dbReference>
<dbReference type="Proteomes" id="UP000218164">
    <property type="component" value="Unassembled WGS sequence"/>
</dbReference>
<protein>
    <submittedName>
        <fullName evidence="1">Uncharacterized protein</fullName>
    </submittedName>
</protein>
<accession>A0A2A2HNP8</accession>
<proteinExistence type="predicted"/>
<name>A0A2A2HNP8_9EURY</name>
<keyword evidence="2" id="KW-1185">Reference proteome</keyword>
<dbReference type="EMBL" id="LMVP01000530">
    <property type="protein sequence ID" value="PAV11111.1"/>
    <property type="molecule type" value="Genomic_DNA"/>
</dbReference>
<dbReference type="AlphaFoldDB" id="A0A2A2HNP8"/>
<evidence type="ECO:0000313" key="2">
    <source>
        <dbReference type="Proteomes" id="UP000218164"/>
    </source>
</evidence>
<comment type="caution">
    <text evidence="1">The sequence shown here is derived from an EMBL/GenBank/DDBJ whole genome shotgun (WGS) entry which is preliminary data.</text>
</comment>